<accession>A0A3D9V6E9</accession>
<protein>
    <recommendedName>
        <fullName evidence="5">DUF3109 family protein</fullName>
    </recommendedName>
</protein>
<comment type="caution">
    <text evidence="3">The sequence shown here is derived from an EMBL/GenBank/DDBJ whole genome shotgun (WGS) entry which is preliminary data.</text>
</comment>
<dbReference type="Pfam" id="PF11307">
    <property type="entry name" value="DUF3109"/>
    <property type="match status" value="1"/>
</dbReference>
<dbReference type="RefSeq" id="WP_245941092.1">
    <property type="nucleotide sequence ID" value="NZ_QTUC01000001.1"/>
</dbReference>
<dbReference type="EMBL" id="QTUC01000001">
    <property type="protein sequence ID" value="REF37059.1"/>
    <property type="molecule type" value="Genomic_DNA"/>
</dbReference>
<dbReference type="Proteomes" id="UP000256485">
    <property type="component" value="Unassembled WGS sequence"/>
</dbReference>
<reference evidence="3 4" key="1">
    <citation type="submission" date="2018-08" db="EMBL/GenBank/DDBJ databases">
        <title>Sequencing the genomes of 1000 actinobacteria strains.</title>
        <authorList>
            <person name="Klenk H.-P."/>
        </authorList>
    </citation>
    <scope>NUCLEOTIDE SEQUENCE [LARGE SCALE GENOMIC DNA]</scope>
    <source>
        <strain evidence="3 4">DSM 22891</strain>
    </source>
</reference>
<evidence type="ECO:0000256" key="1">
    <source>
        <dbReference type="ARBA" id="ARBA00093770"/>
    </source>
</evidence>
<feature type="compositionally biased region" description="Basic residues" evidence="2">
    <location>
        <begin position="256"/>
        <end position="270"/>
    </location>
</feature>
<keyword evidence="4" id="KW-1185">Reference proteome</keyword>
<evidence type="ECO:0000313" key="3">
    <source>
        <dbReference type="EMBL" id="REF37059.1"/>
    </source>
</evidence>
<evidence type="ECO:0000256" key="2">
    <source>
        <dbReference type="SAM" id="MobiDB-lite"/>
    </source>
</evidence>
<proteinExistence type="inferred from homology"/>
<feature type="region of interest" description="Disordered" evidence="2">
    <location>
        <begin position="237"/>
        <end position="270"/>
    </location>
</feature>
<comment type="similarity">
    <text evidence="1">Belongs to the Rv0495c family.</text>
</comment>
<gene>
    <name evidence="3" type="ORF">DFJ64_2495</name>
</gene>
<name>A0A3D9V6E9_THECX</name>
<dbReference type="InterPro" id="IPR021458">
    <property type="entry name" value="Rv0495c"/>
</dbReference>
<sequence>MPEVPLDFPRAWVEFIDPADANQVFRVDLTWLTSRWNCLFNNGCPGIITERADAGCCQLGAHFAGKEDERRVRRWVKQLTAEDWQNRAEGRKNGWIDVDEEGERKTRVVNGACIFHNEPGWPGGTGCALHIHALRVGVHPVETKPDVCWQVPIRRLYREVERTDGTSYLEVTITEYDRRAWGPGGHDFEWYCTGNTEAHTAREPLYLSARRELVELMGEAAYAELVKHCEAHLAARQRLTRHPADPARRASTKTTTGRRRTSTGRARLIR</sequence>
<evidence type="ECO:0008006" key="5">
    <source>
        <dbReference type="Google" id="ProtNLM"/>
    </source>
</evidence>
<dbReference type="AlphaFoldDB" id="A0A3D9V6E9"/>
<evidence type="ECO:0000313" key="4">
    <source>
        <dbReference type="Proteomes" id="UP000256485"/>
    </source>
</evidence>
<organism evidence="3 4">
    <name type="scientific">Thermasporomyces composti</name>
    <dbReference type="NCBI Taxonomy" id="696763"/>
    <lineage>
        <taxon>Bacteria</taxon>
        <taxon>Bacillati</taxon>
        <taxon>Actinomycetota</taxon>
        <taxon>Actinomycetes</taxon>
        <taxon>Propionibacteriales</taxon>
        <taxon>Nocardioidaceae</taxon>
        <taxon>Thermasporomyces</taxon>
    </lineage>
</organism>